<keyword evidence="3 6" id="KW-0012">Acyltransferase</keyword>
<dbReference type="Pfam" id="PF01553">
    <property type="entry name" value="Acyltransferase"/>
    <property type="match status" value="1"/>
</dbReference>
<evidence type="ECO:0000259" key="5">
    <source>
        <dbReference type="SMART" id="SM00563"/>
    </source>
</evidence>
<dbReference type="PANTHER" id="PTHR10434">
    <property type="entry name" value="1-ACYL-SN-GLYCEROL-3-PHOSPHATE ACYLTRANSFERASE"/>
    <property type="match status" value="1"/>
</dbReference>
<comment type="caution">
    <text evidence="6">The sequence shown here is derived from an EMBL/GenBank/DDBJ whole genome shotgun (WGS) entry which is preliminary data.</text>
</comment>
<feature type="transmembrane region" description="Helical" evidence="4">
    <location>
        <begin position="102"/>
        <end position="120"/>
    </location>
</feature>
<organism evidence="6 7">
    <name type="scientific">SAR86 cluster bacterium</name>
    <dbReference type="NCBI Taxonomy" id="2030880"/>
    <lineage>
        <taxon>Bacteria</taxon>
        <taxon>Pseudomonadati</taxon>
        <taxon>Pseudomonadota</taxon>
        <taxon>Gammaproteobacteria</taxon>
        <taxon>SAR86 cluster</taxon>
    </lineage>
</organism>
<sequence length="234" mass="26529">MSFLRSLLFNILFYSSLPLISCIIILAYPFISAKKLSKIASVWIITVLYLLKIICGLAWEVHGEENIPDHPVILVANHQGQWESLYLQTVIHPISSIIKQELLLIPFFGWALAFMSPIPINRKNKLQSLKKVINQANARIKANFSVLIFPEGTRIKPNRGIAPFGNSCGLLAAKNNIPILPICHNSGKYWKNKQFIKHPGNIAVTIGPLFRGSDPKKLTEEVRLWMNDEYKKMN</sequence>
<evidence type="ECO:0000256" key="1">
    <source>
        <dbReference type="ARBA" id="ARBA00005189"/>
    </source>
</evidence>
<evidence type="ECO:0000313" key="7">
    <source>
        <dbReference type="Proteomes" id="UP000252915"/>
    </source>
</evidence>
<protein>
    <submittedName>
        <fullName evidence="6">1-acyl-sn-glycerol-3-phosphate acyltransferase</fullName>
    </submittedName>
</protein>
<evidence type="ECO:0000256" key="2">
    <source>
        <dbReference type="ARBA" id="ARBA00022679"/>
    </source>
</evidence>
<dbReference type="AlphaFoldDB" id="A0A368C4K9"/>
<keyword evidence="4" id="KW-0472">Membrane</keyword>
<dbReference type="SUPFAM" id="SSF69593">
    <property type="entry name" value="Glycerol-3-phosphate (1)-acyltransferase"/>
    <property type="match status" value="1"/>
</dbReference>
<keyword evidence="4" id="KW-0812">Transmembrane</keyword>
<accession>A0A368C4K9</accession>
<dbReference type="GO" id="GO:0006654">
    <property type="term" value="P:phosphatidic acid biosynthetic process"/>
    <property type="evidence" value="ECO:0007669"/>
    <property type="project" value="TreeGrafter"/>
</dbReference>
<keyword evidence="4" id="KW-1133">Transmembrane helix</keyword>
<dbReference type="SMART" id="SM00563">
    <property type="entry name" value="PlsC"/>
    <property type="match status" value="1"/>
</dbReference>
<feature type="transmembrane region" description="Helical" evidence="4">
    <location>
        <begin position="40"/>
        <end position="59"/>
    </location>
</feature>
<evidence type="ECO:0000256" key="3">
    <source>
        <dbReference type="ARBA" id="ARBA00023315"/>
    </source>
</evidence>
<gene>
    <name evidence="6" type="ORF">DBW92_02945</name>
</gene>
<dbReference type="Proteomes" id="UP000252915">
    <property type="component" value="Unassembled WGS sequence"/>
</dbReference>
<dbReference type="PANTHER" id="PTHR10434:SF40">
    <property type="entry name" value="1-ACYL-SN-GLYCEROL-3-PHOSPHATE ACYLTRANSFERASE"/>
    <property type="match status" value="1"/>
</dbReference>
<dbReference type="CDD" id="cd07989">
    <property type="entry name" value="LPLAT_AGPAT-like"/>
    <property type="match status" value="1"/>
</dbReference>
<proteinExistence type="predicted"/>
<dbReference type="GO" id="GO:0003841">
    <property type="term" value="F:1-acylglycerol-3-phosphate O-acyltransferase activity"/>
    <property type="evidence" value="ECO:0007669"/>
    <property type="project" value="TreeGrafter"/>
</dbReference>
<name>A0A368C4K9_9GAMM</name>
<keyword evidence="2 6" id="KW-0808">Transferase</keyword>
<feature type="transmembrane region" description="Helical" evidence="4">
    <location>
        <begin position="6"/>
        <end position="28"/>
    </location>
</feature>
<reference evidence="6 7" key="1">
    <citation type="journal article" date="2018" name="Microbiome">
        <title>Fine metagenomic profile of the Mediterranean stratified and mixed water columns revealed by assembly and recruitment.</title>
        <authorList>
            <person name="Haro-Moreno J.M."/>
            <person name="Lopez-Perez M."/>
            <person name="De La Torre J.R."/>
            <person name="Picazo A."/>
            <person name="Camacho A."/>
            <person name="Rodriguez-Valera F."/>
        </authorList>
    </citation>
    <scope>NUCLEOTIDE SEQUENCE [LARGE SCALE GENOMIC DNA]</scope>
    <source>
        <strain evidence="6">MED-G78</strain>
    </source>
</reference>
<comment type="pathway">
    <text evidence="1">Lipid metabolism.</text>
</comment>
<evidence type="ECO:0000256" key="4">
    <source>
        <dbReference type="SAM" id="Phobius"/>
    </source>
</evidence>
<dbReference type="EMBL" id="QOPI01000014">
    <property type="protein sequence ID" value="RCL44510.1"/>
    <property type="molecule type" value="Genomic_DNA"/>
</dbReference>
<evidence type="ECO:0000313" key="6">
    <source>
        <dbReference type="EMBL" id="RCL44510.1"/>
    </source>
</evidence>
<feature type="domain" description="Phospholipid/glycerol acyltransferase" evidence="5">
    <location>
        <begin position="72"/>
        <end position="187"/>
    </location>
</feature>
<dbReference type="InterPro" id="IPR002123">
    <property type="entry name" value="Plipid/glycerol_acylTrfase"/>
</dbReference>